<dbReference type="SUPFAM" id="SSF55874">
    <property type="entry name" value="ATPase domain of HSP90 chaperone/DNA topoisomerase II/histidine kinase"/>
    <property type="match status" value="1"/>
</dbReference>
<dbReference type="EC" id="2.7.13.3" evidence="3"/>
<dbReference type="EMBL" id="LT960612">
    <property type="protein sequence ID" value="SON53204.1"/>
    <property type="molecule type" value="Genomic_DNA"/>
</dbReference>
<dbReference type="InterPro" id="IPR036097">
    <property type="entry name" value="HisK_dim/P_sf"/>
</dbReference>
<dbReference type="InterPro" id="IPR036890">
    <property type="entry name" value="HATPase_C_sf"/>
</dbReference>
<dbReference type="InterPro" id="IPR003594">
    <property type="entry name" value="HATPase_dom"/>
</dbReference>
<organism evidence="11 12">
    <name type="scientific">Vibrio tapetis subsp. tapetis</name>
    <dbReference type="NCBI Taxonomy" id="1671868"/>
    <lineage>
        <taxon>Bacteria</taxon>
        <taxon>Pseudomonadati</taxon>
        <taxon>Pseudomonadota</taxon>
        <taxon>Gammaproteobacteria</taxon>
        <taxon>Vibrionales</taxon>
        <taxon>Vibrionaceae</taxon>
        <taxon>Vibrio</taxon>
    </lineage>
</organism>
<dbReference type="PROSITE" id="PS50885">
    <property type="entry name" value="HAMP"/>
    <property type="match status" value="1"/>
</dbReference>
<feature type="transmembrane region" description="Helical" evidence="8">
    <location>
        <begin position="7"/>
        <end position="30"/>
    </location>
</feature>
<dbReference type="InterPro" id="IPR004358">
    <property type="entry name" value="Sig_transdc_His_kin-like_C"/>
</dbReference>
<keyword evidence="7" id="KW-0175">Coiled coil</keyword>
<dbReference type="InterPro" id="IPR003660">
    <property type="entry name" value="HAMP_dom"/>
</dbReference>
<evidence type="ECO:0000256" key="2">
    <source>
        <dbReference type="ARBA" id="ARBA00004370"/>
    </source>
</evidence>
<keyword evidence="12" id="KW-1185">Reference proteome</keyword>
<dbReference type="Gene3D" id="1.10.287.130">
    <property type="match status" value="1"/>
</dbReference>
<evidence type="ECO:0000259" key="9">
    <source>
        <dbReference type="PROSITE" id="PS50109"/>
    </source>
</evidence>
<keyword evidence="8" id="KW-0812">Transmembrane</keyword>
<evidence type="ECO:0000256" key="5">
    <source>
        <dbReference type="ARBA" id="ARBA00022679"/>
    </source>
</evidence>
<dbReference type="KEGG" id="vta:B1593"/>
<dbReference type="CDD" id="cd06225">
    <property type="entry name" value="HAMP"/>
    <property type="match status" value="1"/>
</dbReference>
<comment type="subcellular location">
    <subcellularLocation>
        <location evidence="2">Membrane</location>
    </subcellularLocation>
</comment>
<evidence type="ECO:0000256" key="7">
    <source>
        <dbReference type="SAM" id="Coils"/>
    </source>
</evidence>
<dbReference type="Pfam" id="PF00672">
    <property type="entry name" value="HAMP"/>
    <property type="match status" value="1"/>
</dbReference>
<keyword evidence="4" id="KW-0597">Phosphoprotein</keyword>
<dbReference type="Proteomes" id="UP000235828">
    <property type="component" value="Chromosome B"/>
</dbReference>
<evidence type="ECO:0000256" key="3">
    <source>
        <dbReference type="ARBA" id="ARBA00012438"/>
    </source>
</evidence>
<evidence type="ECO:0000256" key="8">
    <source>
        <dbReference type="SAM" id="Phobius"/>
    </source>
</evidence>
<dbReference type="Gene3D" id="6.10.340.10">
    <property type="match status" value="1"/>
</dbReference>
<name>A0A2N8ZMQ2_9VIBR</name>
<feature type="coiled-coil region" evidence="7">
    <location>
        <begin position="253"/>
        <end position="280"/>
    </location>
</feature>
<evidence type="ECO:0000313" key="11">
    <source>
        <dbReference type="EMBL" id="SON53204.1"/>
    </source>
</evidence>
<dbReference type="PROSITE" id="PS50109">
    <property type="entry name" value="HIS_KIN"/>
    <property type="match status" value="1"/>
</dbReference>
<dbReference type="GO" id="GO:0000155">
    <property type="term" value="F:phosphorelay sensor kinase activity"/>
    <property type="evidence" value="ECO:0007669"/>
    <property type="project" value="InterPro"/>
</dbReference>
<comment type="catalytic activity">
    <reaction evidence="1">
        <text>ATP + protein L-histidine = ADP + protein N-phospho-L-histidine.</text>
        <dbReference type="EC" id="2.7.13.3"/>
    </reaction>
</comment>
<gene>
    <name evidence="11" type="ORF">VTAP4600_B1593</name>
</gene>
<dbReference type="SUPFAM" id="SSF47384">
    <property type="entry name" value="Homodimeric domain of signal transducing histidine kinase"/>
    <property type="match status" value="1"/>
</dbReference>
<dbReference type="PRINTS" id="PR00344">
    <property type="entry name" value="BCTRLSENSOR"/>
</dbReference>
<dbReference type="PANTHER" id="PTHR43065:SF42">
    <property type="entry name" value="TWO-COMPONENT SENSOR PPRA"/>
    <property type="match status" value="1"/>
</dbReference>
<dbReference type="InterPro" id="IPR005467">
    <property type="entry name" value="His_kinase_dom"/>
</dbReference>
<dbReference type="SMART" id="SM00387">
    <property type="entry name" value="HATPase_c"/>
    <property type="match status" value="1"/>
</dbReference>
<evidence type="ECO:0000259" key="10">
    <source>
        <dbReference type="PROSITE" id="PS50885"/>
    </source>
</evidence>
<reference evidence="11 12" key="1">
    <citation type="submission" date="2017-10" db="EMBL/GenBank/DDBJ databases">
        <authorList>
            <person name="Banno H."/>
            <person name="Chua N.-H."/>
        </authorList>
    </citation>
    <scope>NUCLEOTIDE SEQUENCE [LARGE SCALE GENOMIC DNA]</scope>
    <source>
        <strain evidence="11">Vibrio tapetis CECT4600</strain>
    </source>
</reference>
<dbReference type="AlphaFoldDB" id="A0A2N8ZMQ2"/>
<feature type="domain" description="HAMP" evidence="10">
    <location>
        <begin position="174"/>
        <end position="226"/>
    </location>
</feature>
<evidence type="ECO:0000256" key="1">
    <source>
        <dbReference type="ARBA" id="ARBA00000085"/>
    </source>
</evidence>
<dbReference type="SUPFAM" id="SSF158472">
    <property type="entry name" value="HAMP domain-like"/>
    <property type="match status" value="1"/>
</dbReference>
<keyword evidence="6 11" id="KW-0418">Kinase</keyword>
<keyword evidence="8" id="KW-0472">Membrane</keyword>
<dbReference type="SMART" id="SM00304">
    <property type="entry name" value="HAMP"/>
    <property type="match status" value="1"/>
</dbReference>
<dbReference type="OrthoDB" id="1931120at2"/>
<keyword evidence="5" id="KW-0808">Transferase</keyword>
<evidence type="ECO:0000313" key="12">
    <source>
        <dbReference type="Proteomes" id="UP000235828"/>
    </source>
</evidence>
<feature type="domain" description="Histidine kinase" evidence="9">
    <location>
        <begin position="289"/>
        <end position="533"/>
    </location>
</feature>
<dbReference type="PANTHER" id="PTHR43065">
    <property type="entry name" value="SENSOR HISTIDINE KINASE"/>
    <property type="match status" value="1"/>
</dbReference>
<keyword evidence="8" id="KW-1133">Transmembrane helix</keyword>
<evidence type="ECO:0000256" key="4">
    <source>
        <dbReference type="ARBA" id="ARBA00022553"/>
    </source>
</evidence>
<dbReference type="RefSeq" id="WP_102525258.1">
    <property type="nucleotide sequence ID" value="NZ_LT960612.1"/>
</dbReference>
<dbReference type="Gene3D" id="3.30.565.10">
    <property type="entry name" value="Histidine kinase-like ATPase, C-terminal domain"/>
    <property type="match status" value="1"/>
</dbReference>
<dbReference type="GO" id="GO:0016020">
    <property type="term" value="C:membrane"/>
    <property type="evidence" value="ECO:0007669"/>
    <property type="project" value="UniProtKB-SubCell"/>
</dbReference>
<proteinExistence type="predicted"/>
<dbReference type="Pfam" id="PF02518">
    <property type="entry name" value="HATPase_c"/>
    <property type="match status" value="1"/>
</dbReference>
<evidence type="ECO:0000256" key="6">
    <source>
        <dbReference type="ARBA" id="ARBA00022777"/>
    </source>
</evidence>
<protein>
    <recommendedName>
        <fullName evidence="3">histidine kinase</fullName>
        <ecNumber evidence="3">2.7.13.3</ecNumber>
    </recommendedName>
</protein>
<sequence length="543" mass="59964">MSLRLKTILGIAVIEAVLLALLLTLTLSYLETTNFDGLTKRGDSTAKLFGSTVKDAVLSWDFASLEAYTSELMTNADIVYVRVIDNEGRPLSTRGPDEFVNNYHKPEQSAEFVTDGIYDVSYTIQESGIRYGLVQIGFDMSSLNRQINQAKKWSSLIVAGEMALVALFSYVLGAYLTRRLTHLEKATQQIASGRRDISLAEHGHDEVANVAKAFNNMVTKLSKSERASISYQKQLELMNASLESKVKERTHELRAKNVHLEQVNIQLKDAQAKLIQSEKLAAIGTLASGYAHEINSPLATINSNLQSATQYLADYQNLTSEIKLKLAQPTTEVQDIVPLLNNEDFTYLQQDFVECLEESQQNATRIKSIVAGLKNYSHFENSTMSHDVNVNELVALAVKESELTLNADLNLNITFGTVPALTANPTELQQAIVYIIKNSYLATKDKPNSKIEITTSQSKNVVSLEIKDTGCGMNSAELSRVFDPFYTTRTFGDGSGLGLTSARNIVENHNGEIKIESTEDIGTTVTFSIPAETDLELAFRSES</sequence>
<accession>A0A2N8ZMQ2</accession>